<keyword evidence="2" id="KW-1133">Transmembrane helix</keyword>
<feature type="compositionally biased region" description="Gly residues" evidence="1">
    <location>
        <begin position="211"/>
        <end position="221"/>
    </location>
</feature>
<name>A0ABD5XB59_9EURY</name>
<feature type="transmembrane region" description="Helical" evidence="2">
    <location>
        <begin position="294"/>
        <end position="315"/>
    </location>
</feature>
<dbReference type="AlphaFoldDB" id="A0ABD5XB59"/>
<feature type="compositionally biased region" description="Low complexity" evidence="1">
    <location>
        <begin position="198"/>
        <end position="210"/>
    </location>
</feature>
<feature type="transmembrane region" description="Helical" evidence="2">
    <location>
        <begin position="542"/>
        <end position="567"/>
    </location>
</feature>
<feature type="transmembrane region" description="Helical" evidence="2">
    <location>
        <begin position="620"/>
        <end position="642"/>
    </location>
</feature>
<dbReference type="Proteomes" id="UP001596414">
    <property type="component" value="Unassembled WGS sequence"/>
</dbReference>
<feature type="transmembrane region" description="Helical" evidence="2">
    <location>
        <begin position="321"/>
        <end position="345"/>
    </location>
</feature>
<keyword evidence="2" id="KW-0472">Membrane</keyword>
<feature type="transmembrane region" description="Helical" evidence="2">
    <location>
        <begin position="402"/>
        <end position="424"/>
    </location>
</feature>
<keyword evidence="2" id="KW-0812">Transmembrane</keyword>
<evidence type="ECO:0000256" key="1">
    <source>
        <dbReference type="SAM" id="MobiDB-lite"/>
    </source>
</evidence>
<dbReference type="RefSeq" id="WP_267637139.1">
    <property type="nucleotide sequence ID" value="NZ_JAODIY010000009.1"/>
</dbReference>
<feature type="region of interest" description="Disordered" evidence="1">
    <location>
        <begin position="151"/>
        <end position="235"/>
    </location>
</feature>
<feature type="transmembrane region" description="Helical" evidence="2">
    <location>
        <begin position="242"/>
        <end position="263"/>
    </location>
</feature>
<gene>
    <name evidence="3" type="ORF">ACFQJ7_13430</name>
</gene>
<proteinExistence type="predicted"/>
<dbReference type="EMBL" id="JBHSZQ010000047">
    <property type="protein sequence ID" value="MFC7127011.1"/>
    <property type="molecule type" value="Genomic_DNA"/>
</dbReference>
<feature type="transmembrane region" description="Helical" evidence="2">
    <location>
        <begin position="352"/>
        <end position="382"/>
    </location>
</feature>
<comment type="caution">
    <text evidence="3">The sequence shown here is derived from an EMBL/GenBank/DDBJ whole genome shotgun (WGS) entry which is preliminary data.</text>
</comment>
<feature type="transmembrane region" description="Helical" evidence="2">
    <location>
        <begin position="26"/>
        <end position="44"/>
    </location>
</feature>
<reference evidence="3 4" key="1">
    <citation type="journal article" date="2014" name="Int. J. Syst. Evol. Microbiol.">
        <title>Complete genome sequence of Corynebacterium casei LMG S-19264T (=DSM 44701T), isolated from a smear-ripened cheese.</title>
        <authorList>
            <consortium name="US DOE Joint Genome Institute (JGI-PGF)"/>
            <person name="Walter F."/>
            <person name="Albersmeier A."/>
            <person name="Kalinowski J."/>
            <person name="Ruckert C."/>
        </authorList>
    </citation>
    <scope>NUCLEOTIDE SEQUENCE [LARGE SCALE GENOMIC DNA]</scope>
    <source>
        <strain evidence="3 4">CGMCC 4.7215</strain>
    </source>
</reference>
<dbReference type="GO" id="GO:0016020">
    <property type="term" value="C:membrane"/>
    <property type="evidence" value="ECO:0007669"/>
    <property type="project" value="UniProtKB-SubCell"/>
</dbReference>
<organism evidence="3 4">
    <name type="scientific">Halovenus rubra</name>
    <dbReference type="NCBI Taxonomy" id="869890"/>
    <lineage>
        <taxon>Archaea</taxon>
        <taxon>Methanobacteriati</taxon>
        <taxon>Methanobacteriota</taxon>
        <taxon>Stenosarchaea group</taxon>
        <taxon>Halobacteria</taxon>
        <taxon>Halobacteriales</taxon>
        <taxon>Haloarculaceae</taxon>
        <taxon>Halovenus</taxon>
    </lineage>
</organism>
<feature type="compositionally biased region" description="Acidic residues" evidence="1">
    <location>
        <begin position="159"/>
        <end position="177"/>
    </location>
</feature>
<evidence type="ECO:0000313" key="4">
    <source>
        <dbReference type="Proteomes" id="UP001596414"/>
    </source>
</evidence>
<feature type="transmembrane region" description="Helical" evidence="2">
    <location>
        <begin position="474"/>
        <end position="501"/>
    </location>
</feature>
<evidence type="ECO:0000256" key="2">
    <source>
        <dbReference type="SAM" id="Phobius"/>
    </source>
</evidence>
<evidence type="ECO:0000313" key="3">
    <source>
        <dbReference type="EMBL" id="MFC7127011.1"/>
    </source>
</evidence>
<accession>A0ABD5XB59</accession>
<feature type="transmembrane region" description="Helical" evidence="2">
    <location>
        <begin position="587"/>
        <end position="608"/>
    </location>
</feature>
<protein>
    <submittedName>
        <fullName evidence="3">ABC transporter permease</fullName>
    </submittedName>
</protein>
<sequence length="643" mass="67771">MRPRKLLRIARWEVTKNAGGVDRQTVVIALVALALFTLVVPFVMSGETGLDEGLYRVSVDEDSQFSAVVESESAFAVRDGDVKAVESGDVELYIEPGLITFANTTKGVAAYEQLQSSVDRYNNRELRQEVNQTAAFPVSVVLDYREQGGLGESLRIADSEDEESESSAETGDDSDGGETERSGESGATDGTDGDSSGESDGSPTLDSDGSGSNGGGIGGFGASFNEESVSGSPSDIDPPFPFQSLVLAFLVVIPLNFLIQAYGSTILSERTNRRGELLLVSPVSRFDIIGGKTLPYFLGGMVLESVIVAGLFLAIHGRPGGFISILAVTPLVLLFLSATFLGAMFARSFKELTFVTVTITVTLTSYAFVPAIFTDVGAVALISPLTLLVRELQTETIAISEFVFSTTPPLLCSGVFFGLGAGLYREEDMFDQRSLRGRVLDALVGPIPATGGTGWITGRLDSILPVNITPLRRYIAVGGLTVGLIPFVFVVQLLAIALLFALGEISIILILIVVAVVEELAKSLHIYAGYTHGLFASGRRTALFLGVASGVGFFIAEKVALLAQLVGLPELAVADAGLQGGIIPGPAGLTALLFLFAPLLLHVVTAAISAVGARRGKREYTLAVGLAMLVHLGYNLTVVSTLV</sequence>